<comment type="function">
    <text evidence="2">Decarboxylates L-threonine-O-3-phosphate to yield (R)-1-amino-2-propanol O-2-phosphate, the precursor for the linkage between the nucleotide loop and the corrin ring in cobalamin.</text>
</comment>
<reference evidence="11 12" key="1">
    <citation type="submission" date="2016-11" db="EMBL/GenBank/DDBJ databases">
        <authorList>
            <person name="Jaros S."/>
            <person name="Januszkiewicz K."/>
            <person name="Wedrychowicz H."/>
        </authorList>
    </citation>
    <scope>NUCLEOTIDE SEQUENCE [LARGE SCALE GENOMIC DNA]</scope>
    <source>
        <strain evidence="11 12">GAS138</strain>
    </source>
</reference>
<dbReference type="Pfam" id="PF00155">
    <property type="entry name" value="Aminotran_1_2"/>
    <property type="match status" value="1"/>
</dbReference>
<feature type="domain" description="Aminotransferase class I/classII large" evidence="10">
    <location>
        <begin position="69"/>
        <end position="288"/>
    </location>
</feature>
<dbReference type="GO" id="GO:0030170">
    <property type="term" value="F:pyridoxal phosphate binding"/>
    <property type="evidence" value="ECO:0007669"/>
    <property type="project" value="InterPro"/>
</dbReference>
<dbReference type="CDD" id="cd00609">
    <property type="entry name" value="AAT_like"/>
    <property type="match status" value="1"/>
</dbReference>
<evidence type="ECO:0000313" key="12">
    <source>
        <dbReference type="Proteomes" id="UP000189796"/>
    </source>
</evidence>
<comment type="pathway">
    <text evidence="3">Cofactor biosynthesis; adenosylcobalamin biosynthesis.</text>
</comment>
<evidence type="ECO:0000256" key="9">
    <source>
        <dbReference type="ARBA" id="ARBA00048531"/>
    </source>
</evidence>
<evidence type="ECO:0000256" key="3">
    <source>
        <dbReference type="ARBA" id="ARBA00004953"/>
    </source>
</evidence>
<dbReference type="AlphaFoldDB" id="A0A1M5R151"/>
<evidence type="ECO:0000256" key="8">
    <source>
        <dbReference type="ARBA" id="ARBA00029996"/>
    </source>
</evidence>
<name>A0A1M5R151_9BRAD</name>
<dbReference type="UniPathway" id="UPA00148"/>
<dbReference type="SUPFAM" id="SSF53383">
    <property type="entry name" value="PLP-dependent transferases"/>
    <property type="match status" value="1"/>
</dbReference>
<dbReference type="Proteomes" id="UP000189796">
    <property type="component" value="Chromosome I"/>
</dbReference>
<dbReference type="GO" id="GO:0048472">
    <property type="term" value="F:threonine-phosphate decarboxylase activity"/>
    <property type="evidence" value="ECO:0007669"/>
    <property type="project" value="UniProtKB-EC"/>
</dbReference>
<dbReference type="InterPro" id="IPR015424">
    <property type="entry name" value="PyrdxlP-dep_Trfase"/>
</dbReference>
<dbReference type="NCBIfam" id="TIGR01140">
    <property type="entry name" value="L_thr_O3P_dcar"/>
    <property type="match status" value="1"/>
</dbReference>
<dbReference type="InterPro" id="IPR004839">
    <property type="entry name" value="Aminotransferase_I/II_large"/>
</dbReference>
<dbReference type="PANTHER" id="PTHR42885">
    <property type="entry name" value="HISTIDINOL-PHOSPHATE AMINOTRANSFERASE-RELATED"/>
    <property type="match status" value="1"/>
</dbReference>
<proteinExistence type="predicted"/>
<evidence type="ECO:0000256" key="7">
    <source>
        <dbReference type="ARBA" id="ARBA00023239"/>
    </source>
</evidence>
<evidence type="ECO:0000256" key="4">
    <source>
        <dbReference type="ARBA" id="ARBA00012285"/>
    </source>
</evidence>
<dbReference type="InterPro" id="IPR005860">
    <property type="entry name" value="CobD"/>
</dbReference>
<evidence type="ECO:0000256" key="2">
    <source>
        <dbReference type="ARBA" id="ARBA00003444"/>
    </source>
</evidence>
<keyword evidence="5" id="KW-0169">Cobalamin biosynthesis</keyword>
<dbReference type="PANTHER" id="PTHR42885:SF1">
    <property type="entry name" value="THREONINE-PHOSPHATE DECARBOXYLASE"/>
    <property type="match status" value="1"/>
</dbReference>
<evidence type="ECO:0000259" key="10">
    <source>
        <dbReference type="Pfam" id="PF00155"/>
    </source>
</evidence>
<keyword evidence="6" id="KW-0663">Pyridoxal phosphate</keyword>
<comment type="catalytic activity">
    <reaction evidence="9">
        <text>O-phospho-L-threonine + H(+) = (R)-1-aminopropan-2-yl phosphate + CO2</text>
        <dbReference type="Rhea" id="RHEA:11492"/>
        <dbReference type="ChEBI" id="CHEBI:15378"/>
        <dbReference type="ChEBI" id="CHEBI:16526"/>
        <dbReference type="ChEBI" id="CHEBI:58563"/>
        <dbReference type="ChEBI" id="CHEBI:58675"/>
        <dbReference type="EC" id="4.1.1.81"/>
    </reaction>
</comment>
<accession>A0A1M5R151</accession>
<dbReference type="GO" id="GO:0009236">
    <property type="term" value="P:cobalamin biosynthetic process"/>
    <property type="evidence" value="ECO:0007669"/>
    <property type="project" value="UniProtKB-UniPathway"/>
</dbReference>
<keyword evidence="7" id="KW-0456">Lyase</keyword>
<dbReference type="Gene3D" id="3.40.640.10">
    <property type="entry name" value="Type I PLP-dependent aspartate aminotransferase-like (Major domain)"/>
    <property type="match status" value="1"/>
</dbReference>
<sequence>MHLKDETRETAAELRIHGGRIDTAALLYPSAPQPWIDLSTGINPIAWPVPQIPLARYQRLPLAREMAQMTAAAAEAYGLPANAAIVPVSGSELAIRLLPRMIGAGRVGILTPTYGSHGAAWRDAGAEVHELVALPDPNTHELQTLIVVNPNNPDGRAIARADLAAFAQAWTADARRLIVDEAFADVRPDVSLLAMPELPVGVVVLRSLGKFFGLAGLRVGFVVVHEPEAAAWRQLLGDWPVSGPACEIAALALRDAAWIAKARGRLAADRRRLDGTLGRAGLKLLGGTDLFGLFEGSDGIDLLDHFARAGILIRGFSAPAGRYRFGLPADEAAWRRLEAACGTLAA</sequence>
<protein>
    <recommendedName>
        <fullName evidence="4">threonine-phosphate decarboxylase</fullName>
        <ecNumber evidence="4">4.1.1.81</ecNumber>
    </recommendedName>
    <alternativeName>
        <fullName evidence="8">L-threonine-O-3-phosphate decarboxylase</fullName>
    </alternativeName>
</protein>
<dbReference type="OrthoDB" id="9799304at2"/>
<dbReference type="EMBL" id="LT670817">
    <property type="protein sequence ID" value="SHH19523.1"/>
    <property type="molecule type" value="Genomic_DNA"/>
</dbReference>
<evidence type="ECO:0000256" key="1">
    <source>
        <dbReference type="ARBA" id="ARBA00001933"/>
    </source>
</evidence>
<dbReference type="RefSeq" id="WP_079607380.1">
    <property type="nucleotide sequence ID" value="NZ_LT670817.1"/>
</dbReference>
<dbReference type="InterPro" id="IPR004838">
    <property type="entry name" value="NHTrfase_class1_PyrdxlP-BS"/>
</dbReference>
<evidence type="ECO:0000256" key="6">
    <source>
        <dbReference type="ARBA" id="ARBA00022898"/>
    </source>
</evidence>
<dbReference type="EC" id="4.1.1.81" evidence="4"/>
<dbReference type="InterPro" id="IPR015421">
    <property type="entry name" value="PyrdxlP-dep_Trfase_major"/>
</dbReference>
<organism evidence="11 12">
    <name type="scientific">Bradyrhizobium erythrophlei</name>
    <dbReference type="NCBI Taxonomy" id="1437360"/>
    <lineage>
        <taxon>Bacteria</taxon>
        <taxon>Pseudomonadati</taxon>
        <taxon>Pseudomonadota</taxon>
        <taxon>Alphaproteobacteria</taxon>
        <taxon>Hyphomicrobiales</taxon>
        <taxon>Nitrobacteraceae</taxon>
        <taxon>Bradyrhizobium</taxon>
    </lineage>
</organism>
<evidence type="ECO:0000313" key="11">
    <source>
        <dbReference type="EMBL" id="SHH19523.1"/>
    </source>
</evidence>
<dbReference type="InterPro" id="IPR015422">
    <property type="entry name" value="PyrdxlP-dep_Trfase_small"/>
</dbReference>
<dbReference type="Gene3D" id="3.90.1150.10">
    <property type="entry name" value="Aspartate Aminotransferase, domain 1"/>
    <property type="match status" value="1"/>
</dbReference>
<comment type="cofactor">
    <cofactor evidence="1">
        <name>pyridoxal 5'-phosphate</name>
        <dbReference type="ChEBI" id="CHEBI:597326"/>
    </cofactor>
</comment>
<dbReference type="PROSITE" id="PS00105">
    <property type="entry name" value="AA_TRANSFER_CLASS_1"/>
    <property type="match status" value="1"/>
</dbReference>
<evidence type="ECO:0000256" key="5">
    <source>
        <dbReference type="ARBA" id="ARBA00022573"/>
    </source>
</evidence>
<gene>
    <name evidence="11" type="ORF">SAMN05443248_4024</name>
</gene>